<feature type="transmembrane region" description="Helical" evidence="8">
    <location>
        <begin position="407"/>
        <end position="428"/>
    </location>
</feature>
<evidence type="ECO:0000256" key="1">
    <source>
        <dbReference type="ARBA" id="ARBA00004141"/>
    </source>
</evidence>
<keyword evidence="5 8" id="KW-1133">Transmembrane helix</keyword>
<evidence type="ECO:0000256" key="2">
    <source>
        <dbReference type="ARBA" id="ARBA00006434"/>
    </source>
</evidence>
<feature type="transmembrane region" description="Helical" evidence="8">
    <location>
        <begin position="161"/>
        <end position="181"/>
    </location>
</feature>
<accession>A0A1N5VVU1</accession>
<feature type="transmembrane region" description="Helical" evidence="8">
    <location>
        <begin position="380"/>
        <end position="401"/>
    </location>
</feature>
<evidence type="ECO:0000256" key="6">
    <source>
        <dbReference type="ARBA" id="ARBA00023136"/>
    </source>
</evidence>
<dbReference type="InterPro" id="IPR001734">
    <property type="entry name" value="Na/solute_symporter"/>
</dbReference>
<feature type="transmembrane region" description="Helical" evidence="8">
    <location>
        <begin position="468"/>
        <end position="490"/>
    </location>
</feature>
<dbReference type="InterPro" id="IPR050277">
    <property type="entry name" value="Sodium:Solute_Symporter"/>
</dbReference>
<dbReference type="InterPro" id="IPR038377">
    <property type="entry name" value="Na/Glc_symporter_sf"/>
</dbReference>
<dbReference type="AlphaFoldDB" id="A0A1N5VVU1"/>
<evidence type="ECO:0000256" key="5">
    <source>
        <dbReference type="ARBA" id="ARBA00022989"/>
    </source>
</evidence>
<sequence length="511" mass="55657">MAYFNTIDYVLFFVMVAVVLFAGFMAYFWRKPKTMSDMSEWGLGGSKFGTIVIWFLLGGDLYTAYTLIAVPGVASDSGALAMFAITYGIMIYPIVYATMPRLYSVSKKRGYITSSDFVKDRFNSRMLAMLIGLTGVVAELPYIALQIVSIKAVLTVMSLPVTYTLIIAYVLVGLFTFLSGLRGPALTAILKDAIIWVVVLTVIIYVPYRLGGFGNIFHQASILFGTKTVANPHPNANAPLFESPTLALGYTTLALGSALALFLYPHGVTGTLASKDVKTIKRNSSLLPLYNVLLLIVAVMGIAAVVANNGVFSSANSSFAIPDLIKDMFPSLFTSFAYAAIVIGSVVPASIMAIASANLLTRNVYLEYINPKASSRTQAWLSRVLVLVVIIASIAFSIVPAASANIVYLQTFGGAFILQTLPAVYIALYTRRFNKWSIGLGWIVGLSTTLYLLFSLNFAGSLYKTFDYMYVGIAALLLNLLTVFVVQFIFRLLGKEKDEGIIENSELVPDY</sequence>
<evidence type="ECO:0000256" key="4">
    <source>
        <dbReference type="ARBA" id="ARBA00022692"/>
    </source>
</evidence>
<dbReference type="RefSeq" id="WP_021790121.1">
    <property type="nucleotide sequence ID" value="NZ_LT671858.1"/>
</dbReference>
<gene>
    <name evidence="9" type="ORF">CSP5_1527</name>
</gene>
<reference evidence="9 10" key="1">
    <citation type="submission" date="2016-04" db="EMBL/GenBank/DDBJ databases">
        <authorList>
            <person name="Evans L.H."/>
            <person name="Alamgir A."/>
            <person name="Owens N."/>
            <person name="Weber N.D."/>
            <person name="Virtaneva K."/>
            <person name="Barbian K."/>
            <person name="Babar A."/>
            <person name="Rosenke K."/>
        </authorList>
    </citation>
    <scope>NUCLEOTIDE SEQUENCE [LARGE SCALE GENOMIC DNA]</scope>
    <source>
        <strain evidence="10">S5(T) (JCM 30642 \VKM B-2941)</strain>
    </source>
</reference>
<evidence type="ECO:0000313" key="9">
    <source>
        <dbReference type="EMBL" id="SIM76829.1"/>
    </source>
</evidence>
<keyword evidence="4 8" id="KW-0812">Transmembrane</keyword>
<feature type="transmembrane region" description="Helical" evidence="8">
    <location>
        <begin position="80"/>
        <end position="99"/>
    </location>
</feature>
<evidence type="ECO:0000313" key="10">
    <source>
        <dbReference type="Proteomes" id="UP000195607"/>
    </source>
</evidence>
<proteinExistence type="inferred from homology"/>
<feature type="transmembrane region" description="Helical" evidence="8">
    <location>
        <begin position="247"/>
        <end position="265"/>
    </location>
</feature>
<feature type="transmembrane region" description="Helical" evidence="8">
    <location>
        <begin position="336"/>
        <end position="360"/>
    </location>
</feature>
<evidence type="ECO:0000256" key="8">
    <source>
        <dbReference type="SAM" id="Phobius"/>
    </source>
</evidence>
<dbReference type="GO" id="GO:0005886">
    <property type="term" value="C:plasma membrane"/>
    <property type="evidence" value="ECO:0007669"/>
    <property type="project" value="TreeGrafter"/>
</dbReference>
<dbReference type="GO" id="GO:0022857">
    <property type="term" value="F:transmembrane transporter activity"/>
    <property type="evidence" value="ECO:0007669"/>
    <property type="project" value="InterPro"/>
</dbReference>
<dbReference type="EMBL" id="LT671858">
    <property type="protein sequence ID" value="SIM76829.1"/>
    <property type="molecule type" value="Genomic_DNA"/>
</dbReference>
<feature type="transmembrane region" description="Helical" evidence="8">
    <location>
        <begin position="127"/>
        <end position="149"/>
    </location>
</feature>
<comment type="similarity">
    <text evidence="2 7">Belongs to the sodium:solute symporter (SSF) (TC 2.A.21) family.</text>
</comment>
<dbReference type="CDD" id="cd10322">
    <property type="entry name" value="SLC5sbd"/>
    <property type="match status" value="1"/>
</dbReference>
<evidence type="ECO:0000256" key="3">
    <source>
        <dbReference type="ARBA" id="ARBA00022448"/>
    </source>
</evidence>
<protein>
    <submittedName>
        <fullName evidence="9">SSS family symporter</fullName>
    </submittedName>
</protein>
<dbReference type="Pfam" id="PF00474">
    <property type="entry name" value="SSF"/>
    <property type="match status" value="1"/>
</dbReference>
<name>A0A1N5VVU1_9ARCH</name>
<dbReference type="Proteomes" id="UP000195607">
    <property type="component" value="Chromosome I"/>
</dbReference>
<dbReference type="PANTHER" id="PTHR48086">
    <property type="entry name" value="SODIUM/PROLINE SYMPORTER-RELATED"/>
    <property type="match status" value="1"/>
</dbReference>
<dbReference type="PROSITE" id="PS50283">
    <property type="entry name" value="NA_SOLUT_SYMP_3"/>
    <property type="match status" value="1"/>
</dbReference>
<feature type="transmembrane region" description="Helical" evidence="8">
    <location>
        <begin position="50"/>
        <end position="74"/>
    </location>
</feature>
<dbReference type="PANTHER" id="PTHR48086:SF8">
    <property type="entry name" value="MONOCARBOXYLIC ACID PERMEASE"/>
    <property type="match status" value="1"/>
</dbReference>
<feature type="transmembrane region" description="Helical" evidence="8">
    <location>
        <begin position="440"/>
        <end position="462"/>
    </location>
</feature>
<feature type="transmembrane region" description="Helical" evidence="8">
    <location>
        <begin position="193"/>
        <end position="210"/>
    </location>
</feature>
<dbReference type="Gene3D" id="1.20.1730.10">
    <property type="entry name" value="Sodium/glucose cotransporter"/>
    <property type="match status" value="1"/>
</dbReference>
<evidence type="ECO:0000256" key="7">
    <source>
        <dbReference type="RuleBase" id="RU362091"/>
    </source>
</evidence>
<dbReference type="GeneID" id="41588769"/>
<feature type="transmembrane region" description="Helical" evidence="8">
    <location>
        <begin position="286"/>
        <end position="307"/>
    </location>
</feature>
<organism evidence="9 10">
    <name type="scientific">Cuniculiplasma divulgatum</name>
    <dbReference type="NCBI Taxonomy" id="1673428"/>
    <lineage>
        <taxon>Archaea</taxon>
        <taxon>Methanobacteriati</taxon>
        <taxon>Thermoplasmatota</taxon>
        <taxon>Thermoplasmata</taxon>
        <taxon>Thermoplasmatales</taxon>
        <taxon>Cuniculiplasmataceae</taxon>
        <taxon>Cuniculiplasma</taxon>
    </lineage>
</organism>
<keyword evidence="3" id="KW-0813">Transport</keyword>
<comment type="subcellular location">
    <subcellularLocation>
        <location evidence="1">Membrane</location>
        <topology evidence="1">Multi-pass membrane protein</topology>
    </subcellularLocation>
</comment>
<feature type="transmembrane region" description="Helical" evidence="8">
    <location>
        <begin position="6"/>
        <end position="29"/>
    </location>
</feature>
<keyword evidence="6 8" id="KW-0472">Membrane</keyword>